<feature type="region of interest" description="Disordered" evidence="4">
    <location>
        <begin position="370"/>
        <end position="401"/>
    </location>
</feature>
<dbReference type="GO" id="GO:0030496">
    <property type="term" value="C:midbody"/>
    <property type="evidence" value="ECO:0007669"/>
    <property type="project" value="TreeGrafter"/>
</dbReference>
<feature type="compositionally biased region" description="Polar residues" evidence="4">
    <location>
        <begin position="391"/>
        <end position="401"/>
    </location>
</feature>
<comment type="similarity">
    <text evidence="1">Belongs to the ENTR1 family.</text>
</comment>
<evidence type="ECO:0000256" key="2">
    <source>
        <dbReference type="ARBA" id="ARBA00016007"/>
    </source>
</evidence>
<dbReference type="PANTHER" id="PTHR31259:SF3">
    <property type="entry name" value="ENDOSOME-ASSOCIATED-TRAFFICKING REGULATOR 1"/>
    <property type="match status" value="1"/>
</dbReference>
<dbReference type="KEGG" id="clec:106663112"/>
<dbReference type="GO" id="GO:0032465">
    <property type="term" value="P:regulation of cytokinesis"/>
    <property type="evidence" value="ECO:0007669"/>
    <property type="project" value="TreeGrafter"/>
</dbReference>
<evidence type="ECO:0000256" key="3">
    <source>
        <dbReference type="ARBA" id="ARBA00023054"/>
    </source>
</evidence>
<dbReference type="EnsemblMetazoa" id="XM_024225740.1">
    <property type="protein sequence ID" value="XP_024081508.1"/>
    <property type="gene ID" value="LOC106663112"/>
</dbReference>
<feature type="region of interest" description="Disordered" evidence="4">
    <location>
        <begin position="94"/>
        <end position="119"/>
    </location>
</feature>
<keyword evidence="3" id="KW-0175">Coiled coil</keyword>
<organism evidence="5 6">
    <name type="scientific">Cimex lectularius</name>
    <name type="common">Bed bug</name>
    <name type="synonym">Acanthia lectularia</name>
    <dbReference type="NCBI Taxonomy" id="79782"/>
    <lineage>
        <taxon>Eukaryota</taxon>
        <taxon>Metazoa</taxon>
        <taxon>Ecdysozoa</taxon>
        <taxon>Arthropoda</taxon>
        <taxon>Hexapoda</taxon>
        <taxon>Insecta</taxon>
        <taxon>Pterygota</taxon>
        <taxon>Neoptera</taxon>
        <taxon>Paraneoptera</taxon>
        <taxon>Hemiptera</taxon>
        <taxon>Heteroptera</taxon>
        <taxon>Panheteroptera</taxon>
        <taxon>Cimicomorpha</taxon>
        <taxon>Cimicidae</taxon>
        <taxon>Cimex</taxon>
    </lineage>
</organism>
<dbReference type="GO" id="GO:0055037">
    <property type="term" value="C:recycling endosome"/>
    <property type="evidence" value="ECO:0007669"/>
    <property type="project" value="TreeGrafter"/>
</dbReference>
<reference evidence="5" key="1">
    <citation type="submission" date="2022-01" db="UniProtKB">
        <authorList>
            <consortium name="EnsemblMetazoa"/>
        </authorList>
    </citation>
    <scope>IDENTIFICATION</scope>
</reference>
<feature type="compositionally biased region" description="Polar residues" evidence="4">
    <location>
        <begin position="1"/>
        <end position="15"/>
    </location>
</feature>
<dbReference type="GO" id="GO:0045724">
    <property type="term" value="P:positive regulation of cilium assembly"/>
    <property type="evidence" value="ECO:0007669"/>
    <property type="project" value="TreeGrafter"/>
</dbReference>
<dbReference type="OMA" id="WRTSHSA"/>
<dbReference type="PANTHER" id="PTHR31259">
    <property type="entry name" value="ENDOSOME-ASSOCIATED TRAFFICKING REGULATOR 1"/>
    <property type="match status" value="1"/>
</dbReference>
<evidence type="ECO:0000256" key="1">
    <source>
        <dbReference type="ARBA" id="ARBA00007791"/>
    </source>
</evidence>
<dbReference type="AlphaFoldDB" id="A0A8I6TLX4"/>
<name>A0A8I6TLX4_CIMLE</name>
<dbReference type="GeneID" id="106663112"/>
<dbReference type="GO" id="GO:0036064">
    <property type="term" value="C:ciliary basal body"/>
    <property type="evidence" value="ECO:0007669"/>
    <property type="project" value="TreeGrafter"/>
</dbReference>
<protein>
    <recommendedName>
        <fullName evidence="2">Endosome-associated-trafficking regulator 1</fullName>
    </recommendedName>
</protein>
<feature type="compositionally biased region" description="Low complexity" evidence="4">
    <location>
        <begin position="97"/>
        <end position="107"/>
    </location>
</feature>
<dbReference type="GO" id="GO:0005769">
    <property type="term" value="C:early endosome"/>
    <property type="evidence" value="ECO:0007669"/>
    <property type="project" value="TreeGrafter"/>
</dbReference>
<dbReference type="GO" id="GO:1903566">
    <property type="term" value="P:positive regulation of protein localization to cilium"/>
    <property type="evidence" value="ECO:0007669"/>
    <property type="project" value="TreeGrafter"/>
</dbReference>
<feature type="compositionally biased region" description="Acidic residues" evidence="4">
    <location>
        <begin position="381"/>
        <end position="390"/>
    </location>
</feature>
<proteinExistence type="inferred from homology"/>
<evidence type="ECO:0000313" key="5">
    <source>
        <dbReference type="EnsemblMetazoa" id="XP_024081508.1"/>
    </source>
</evidence>
<dbReference type="OrthoDB" id="6499155at2759"/>
<sequence>LLSRISKNQPKNYNSNHHKHQHSQVTVWRTSHSACRRSALCGSVSELTRRPDRLTRSKGKCCLQSSPGRIPVRRVGKFSGEGSCFSFRHFLRESDTPRQPQQGEGLPPGTPPPSPRLDMASALPDFVQDHLVMEQSYLGSPSGSGAFRLENIPQHLAALQRDGDFPVRGDIPFDLMASNNPQRQQGSDASGSITSNGASDIQSSSKRLPDFLSDGPIRRETPQQANPLQIENERLQEENERMRLELEMLRQQLSQQVQRNESLEVELNRQMSRERSNPTLHNNEKLEDELFKMTKRAMAAENRAAKLKEYVDSLSQAQCGSMGAASTSAHQTQSERLASQLRNAANTAEVSLRQLLNGVENLRYLANTLEPVHPAKVVASDSDEDYDTEMTDSNRPGGSYR</sequence>
<dbReference type="InterPro" id="IPR026757">
    <property type="entry name" value="ENTR1"/>
</dbReference>
<evidence type="ECO:0000256" key="4">
    <source>
        <dbReference type="SAM" id="MobiDB-lite"/>
    </source>
</evidence>
<accession>A0A8I6TLX4</accession>
<feature type="region of interest" description="Disordered" evidence="4">
    <location>
        <begin position="171"/>
        <end position="226"/>
    </location>
</feature>
<keyword evidence="6" id="KW-1185">Reference proteome</keyword>
<evidence type="ECO:0000313" key="6">
    <source>
        <dbReference type="Proteomes" id="UP000494040"/>
    </source>
</evidence>
<dbReference type="RefSeq" id="XP_024081508.1">
    <property type="nucleotide sequence ID" value="XM_024225740.1"/>
</dbReference>
<dbReference type="GO" id="GO:0005813">
    <property type="term" value="C:centrosome"/>
    <property type="evidence" value="ECO:0007669"/>
    <property type="project" value="TreeGrafter"/>
</dbReference>
<dbReference type="Proteomes" id="UP000494040">
    <property type="component" value="Unassembled WGS sequence"/>
</dbReference>
<feature type="region of interest" description="Disordered" evidence="4">
    <location>
        <begin position="1"/>
        <end position="24"/>
    </location>
</feature>
<feature type="compositionally biased region" description="Polar residues" evidence="4">
    <location>
        <begin position="177"/>
        <end position="206"/>
    </location>
</feature>